<comment type="catalytic activity">
    <reaction evidence="10">
        <text>[thioredoxin]-disulfide + sulfite + AMP + 2 H(+) = adenosine 5'-phosphosulfate + [thioredoxin]-dithiol</text>
        <dbReference type="Rhea" id="RHEA:21976"/>
        <dbReference type="Rhea" id="RHEA-COMP:10698"/>
        <dbReference type="Rhea" id="RHEA-COMP:10700"/>
        <dbReference type="ChEBI" id="CHEBI:15378"/>
        <dbReference type="ChEBI" id="CHEBI:17359"/>
        <dbReference type="ChEBI" id="CHEBI:29950"/>
        <dbReference type="ChEBI" id="CHEBI:50058"/>
        <dbReference type="ChEBI" id="CHEBI:58243"/>
        <dbReference type="ChEBI" id="CHEBI:456215"/>
        <dbReference type="EC" id="1.8.4.10"/>
    </reaction>
</comment>
<comment type="cofactor">
    <cofactor evidence="10">
        <name>[4Fe-4S] cluster</name>
        <dbReference type="ChEBI" id="CHEBI:49883"/>
    </cofactor>
    <text evidence="10">Binds 1 [4Fe-4S] cluster per subunit.</text>
</comment>
<reference evidence="13" key="1">
    <citation type="journal article" date="2019" name="Int. J. Syst. Evol. Microbiol.">
        <title>The Global Catalogue of Microorganisms (GCM) 10K type strain sequencing project: providing services to taxonomists for standard genome sequencing and annotation.</title>
        <authorList>
            <consortium name="The Broad Institute Genomics Platform"/>
            <consortium name="The Broad Institute Genome Sequencing Center for Infectious Disease"/>
            <person name="Wu L."/>
            <person name="Ma J."/>
        </authorList>
    </citation>
    <scope>NUCLEOTIDE SEQUENCE [LARGE SCALE GENOMIC DNA]</scope>
    <source>
        <strain evidence="13">CCUG 57263</strain>
    </source>
</reference>
<dbReference type="NCBIfam" id="TIGR00434">
    <property type="entry name" value="cysH"/>
    <property type="match status" value="1"/>
</dbReference>
<dbReference type="CDD" id="cd23945">
    <property type="entry name" value="PAPS_reductase"/>
    <property type="match status" value="1"/>
</dbReference>
<dbReference type="GO" id="GO:0004604">
    <property type="term" value="F:phosphoadenylyl-sulfate reductase (thioredoxin) activity"/>
    <property type="evidence" value="ECO:0007669"/>
    <property type="project" value="UniProtKB-EC"/>
</dbReference>
<feature type="binding site" evidence="10">
    <location>
        <position position="125"/>
    </location>
    <ligand>
        <name>[4Fe-4S] cluster</name>
        <dbReference type="ChEBI" id="CHEBI:49883"/>
    </ligand>
</feature>
<dbReference type="InterPro" id="IPR014729">
    <property type="entry name" value="Rossmann-like_a/b/a_fold"/>
</dbReference>
<evidence type="ECO:0000256" key="2">
    <source>
        <dbReference type="ARBA" id="ARBA00022490"/>
    </source>
</evidence>
<evidence type="ECO:0000256" key="4">
    <source>
        <dbReference type="ARBA" id="ARBA00024298"/>
    </source>
</evidence>
<comment type="subcellular location">
    <subcellularLocation>
        <location evidence="10">Cytoplasm</location>
    </subcellularLocation>
</comment>
<feature type="domain" description="Phosphoadenosine phosphosulphate reductase" evidence="11">
    <location>
        <begin position="43"/>
        <end position="214"/>
    </location>
</feature>
<evidence type="ECO:0000256" key="3">
    <source>
        <dbReference type="ARBA" id="ARBA00023002"/>
    </source>
</evidence>
<dbReference type="Pfam" id="PF01507">
    <property type="entry name" value="PAPS_reduct"/>
    <property type="match status" value="1"/>
</dbReference>
<dbReference type="NCBIfam" id="TIGR02055">
    <property type="entry name" value="APS_reductase"/>
    <property type="match status" value="1"/>
</dbReference>
<keyword evidence="13" id="KW-1185">Reference proteome</keyword>
<dbReference type="InterPro" id="IPR004511">
    <property type="entry name" value="PAPS/APS_Rdtase"/>
</dbReference>
<evidence type="ECO:0000256" key="1">
    <source>
        <dbReference type="ARBA" id="ARBA00009732"/>
    </source>
</evidence>
<evidence type="ECO:0000256" key="9">
    <source>
        <dbReference type="ARBA" id="ARBA00032041"/>
    </source>
</evidence>
<dbReference type="Gene3D" id="3.40.50.620">
    <property type="entry name" value="HUPs"/>
    <property type="match status" value="1"/>
</dbReference>
<keyword evidence="10" id="KW-0479">Metal-binding</keyword>
<evidence type="ECO:0000259" key="11">
    <source>
        <dbReference type="Pfam" id="PF01507"/>
    </source>
</evidence>
<evidence type="ECO:0000256" key="6">
    <source>
        <dbReference type="ARBA" id="ARBA00024386"/>
    </source>
</evidence>
<sequence>MPGNQWLYETLTEEQYRGINSELEKLDSLEVIKWAYGHYADELVYACSFGAEAIVLIDLISKVRKDAKVIFIDTHVHFKETYELIVRVQERYPALRIEFIEPDLTLSGQAAVYGDKLWESDPNLCCRMRKVEPLARALSGQAAWMSGLRREQSPTRAHVQYVNRDDKFRSIKICPLIHWTWDDIWEYIHTYDLTYNELHDRGYPSIGCETCTLPVSGIGSSRAGRWAGSGKTECGLHQ</sequence>
<feature type="binding site" evidence="10">
    <location>
        <position position="211"/>
    </location>
    <ligand>
        <name>[4Fe-4S] cluster</name>
        <dbReference type="ChEBI" id="CHEBI:49883"/>
    </ligand>
</feature>
<comment type="caution">
    <text evidence="12">The sequence shown here is derived from an EMBL/GenBank/DDBJ whole genome shotgun (WGS) entry which is preliminary data.</text>
</comment>
<accession>A0ABW3D863</accession>
<evidence type="ECO:0000256" key="7">
    <source>
        <dbReference type="ARBA" id="ARBA00029514"/>
    </source>
</evidence>
<keyword evidence="10" id="KW-0408">Iron</keyword>
<feature type="binding site" evidence="10">
    <location>
        <position position="208"/>
    </location>
    <ligand>
        <name>[4Fe-4S] cluster</name>
        <dbReference type="ChEBI" id="CHEBI:49883"/>
    </ligand>
</feature>
<gene>
    <name evidence="10" type="primary">cysH</name>
    <name evidence="12" type="ORF">ACFQ03_05480</name>
</gene>
<comment type="pathway">
    <text evidence="5 10">Sulfur metabolism; hydrogen sulfide biosynthesis; sulfite from sulfate.</text>
</comment>
<feature type="binding site" evidence="10">
    <location>
        <position position="126"/>
    </location>
    <ligand>
        <name>[4Fe-4S] cluster</name>
        <dbReference type="ChEBI" id="CHEBI:49883"/>
    </ligand>
</feature>
<dbReference type="InterPro" id="IPR011798">
    <property type="entry name" value="APS_reductase"/>
</dbReference>
<comment type="function">
    <text evidence="4 10">Catalyzes the formation of sulfite from adenosine 5'-phosphosulfate (APS) using thioredoxin as an electron donor.</text>
</comment>
<dbReference type="PANTHER" id="PTHR46509">
    <property type="entry name" value="PHOSPHOADENOSINE PHOSPHOSULFATE REDUCTASE"/>
    <property type="match status" value="1"/>
</dbReference>
<name>A0ABW3D863_9BACL</name>
<dbReference type="SUPFAM" id="SSF52402">
    <property type="entry name" value="Adenine nucleotide alpha hydrolases-like"/>
    <property type="match status" value="1"/>
</dbReference>
<dbReference type="Proteomes" id="UP001597120">
    <property type="component" value="Unassembled WGS sequence"/>
</dbReference>
<feature type="active site" description="Nucleophile; cysteine thiosulfonate intermediate" evidence="10">
    <location>
        <position position="234"/>
    </location>
</feature>
<comment type="similarity">
    <text evidence="1 10">Belongs to the PAPS reductase family. CysH subfamily.</text>
</comment>
<keyword evidence="10" id="KW-0411">Iron-sulfur</keyword>
<dbReference type="NCBIfam" id="NF002537">
    <property type="entry name" value="PRK02090.1"/>
    <property type="match status" value="1"/>
</dbReference>
<organism evidence="12 13">
    <name type="scientific">Paenibacillus residui</name>
    <dbReference type="NCBI Taxonomy" id="629724"/>
    <lineage>
        <taxon>Bacteria</taxon>
        <taxon>Bacillati</taxon>
        <taxon>Bacillota</taxon>
        <taxon>Bacilli</taxon>
        <taxon>Bacillales</taxon>
        <taxon>Paenibacillaceae</taxon>
        <taxon>Paenibacillus</taxon>
    </lineage>
</organism>
<protein>
    <recommendedName>
        <fullName evidence="7 10">Adenosine 5'-phosphosulfate reductase</fullName>
        <shortName evidence="10">APS reductase</shortName>
        <ecNumber evidence="6 10">1.8.4.10</ecNumber>
    </recommendedName>
    <alternativeName>
        <fullName evidence="9 10">5'-adenylylsulfate reductase</fullName>
    </alternativeName>
    <alternativeName>
        <fullName evidence="8 10">Thioredoxin-dependent 5'-adenylylsulfate reductase</fullName>
    </alternativeName>
</protein>
<evidence type="ECO:0000256" key="8">
    <source>
        <dbReference type="ARBA" id="ARBA00030894"/>
    </source>
</evidence>
<evidence type="ECO:0000313" key="12">
    <source>
        <dbReference type="EMBL" id="MFD0868592.1"/>
    </source>
</evidence>
<dbReference type="EMBL" id="JBHTIU010000016">
    <property type="protein sequence ID" value="MFD0868592.1"/>
    <property type="molecule type" value="Genomic_DNA"/>
</dbReference>
<evidence type="ECO:0000313" key="13">
    <source>
        <dbReference type="Proteomes" id="UP001597120"/>
    </source>
</evidence>
<dbReference type="RefSeq" id="WP_379286631.1">
    <property type="nucleotide sequence ID" value="NZ_JBHTIU010000016.1"/>
</dbReference>
<dbReference type="HAMAP" id="MF_00063">
    <property type="entry name" value="CysH"/>
    <property type="match status" value="1"/>
</dbReference>
<dbReference type="EC" id="1.8.4.10" evidence="6 10"/>
<keyword evidence="3 10" id="KW-0560">Oxidoreductase</keyword>
<proteinExistence type="inferred from homology"/>
<evidence type="ECO:0000256" key="5">
    <source>
        <dbReference type="ARBA" id="ARBA00024327"/>
    </source>
</evidence>
<evidence type="ECO:0000256" key="10">
    <source>
        <dbReference type="HAMAP-Rule" id="MF_00063"/>
    </source>
</evidence>
<dbReference type="InterPro" id="IPR002500">
    <property type="entry name" value="PAPS_reduct_dom"/>
</dbReference>
<dbReference type="PIRSF" id="PIRSF000857">
    <property type="entry name" value="PAPS_reductase"/>
    <property type="match status" value="1"/>
</dbReference>
<keyword evidence="2 10" id="KW-0963">Cytoplasm</keyword>
<dbReference type="PANTHER" id="PTHR46509:SF1">
    <property type="entry name" value="PHOSPHOADENOSINE PHOSPHOSULFATE REDUCTASE"/>
    <property type="match status" value="1"/>
</dbReference>